<evidence type="ECO:0000256" key="6">
    <source>
        <dbReference type="ARBA" id="ARBA00023054"/>
    </source>
</evidence>
<comment type="function">
    <text evidence="7">RNA-binding component of the eukaryotic translation initiation factor 3 (eIF-3) complex, which is involved in protein synthesis of a specialized repertoire of mRNAs and, together with other initiation factors, stimulates binding of mRNA and methionyl-tRNAi to the 40S ribosome. The eIF-3 complex specifically targets and initiates translation of a subset of mRNAs involved in cell proliferation.</text>
</comment>
<name>A0A060TIM1_BLAAD</name>
<evidence type="ECO:0000256" key="2">
    <source>
        <dbReference type="ARBA" id="ARBA00022490"/>
    </source>
</evidence>
<evidence type="ECO:0000256" key="7">
    <source>
        <dbReference type="HAMAP-Rule" id="MF_03000"/>
    </source>
</evidence>
<dbReference type="GO" id="GO:0043614">
    <property type="term" value="C:multi-eIF complex"/>
    <property type="evidence" value="ECO:0007669"/>
    <property type="project" value="TreeGrafter"/>
</dbReference>
<dbReference type="GO" id="GO:0003729">
    <property type="term" value="F:mRNA binding"/>
    <property type="evidence" value="ECO:0007669"/>
    <property type="project" value="TreeGrafter"/>
</dbReference>
<dbReference type="PhylomeDB" id="A0A060TIM1"/>
<dbReference type="Gene3D" id="4.10.860.10">
    <property type="entry name" value="UVR domain"/>
    <property type="match status" value="1"/>
</dbReference>
<dbReference type="InterPro" id="IPR054711">
    <property type="entry name" value="eIF3a_PCI_TPR-like"/>
</dbReference>
<protein>
    <recommendedName>
        <fullName evidence="7">Eukaryotic translation initiation factor 3 subunit A</fullName>
        <shortName evidence="7">eIF3a</shortName>
    </recommendedName>
    <alternativeName>
        <fullName evidence="7">Eukaryotic translation initiation factor 3 110 kDa subunit homolog</fullName>
        <shortName evidence="7">eIF3 p110</shortName>
    </alternativeName>
    <alternativeName>
        <fullName evidence="7">Translation initiation factor eIF3, p110 subunit homolog</fullName>
    </alternativeName>
</protein>
<evidence type="ECO:0000256" key="5">
    <source>
        <dbReference type="ARBA" id="ARBA00022917"/>
    </source>
</evidence>
<dbReference type="FunFam" id="1.25.40.860:FF:000003">
    <property type="entry name" value="Eukaryotic translation initiation factor 3 subunit A"/>
    <property type="match status" value="1"/>
</dbReference>
<dbReference type="GO" id="GO:0003743">
    <property type="term" value="F:translation initiation factor activity"/>
    <property type="evidence" value="ECO:0007669"/>
    <property type="project" value="UniProtKB-UniRule"/>
</dbReference>
<dbReference type="InterPro" id="IPR000717">
    <property type="entry name" value="PCI_dom"/>
</dbReference>
<comment type="subcellular location">
    <subcellularLocation>
        <location evidence="1 7">Cytoplasm</location>
    </subcellularLocation>
</comment>
<dbReference type="GO" id="GO:0016282">
    <property type="term" value="C:eukaryotic 43S preinitiation complex"/>
    <property type="evidence" value="ECO:0007669"/>
    <property type="project" value="UniProtKB-UniRule"/>
</dbReference>
<dbReference type="AlphaFoldDB" id="A0A060TIM1"/>
<organism evidence="10">
    <name type="scientific">Blastobotrys adeninivorans</name>
    <name type="common">Yeast</name>
    <name type="synonym">Arxula adeninivorans</name>
    <dbReference type="NCBI Taxonomy" id="409370"/>
    <lineage>
        <taxon>Eukaryota</taxon>
        <taxon>Fungi</taxon>
        <taxon>Dikarya</taxon>
        <taxon>Ascomycota</taxon>
        <taxon>Saccharomycotina</taxon>
        <taxon>Dipodascomycetes</taxon>
        <taxon>Dipodascales</taxon>
        <taxon>Trichomonascaceae</taxon>
        <taxon>Blastobotrys</taxon>
    </lineage>
</organism>
<evidence type="ECO:0000259" key="9">
    <source>
        <dbReference type="PROSITE" id="PS50250"/>
    </source>
</evidence>
<evidence type="ECO:0000256" key="3">
    <source>
        <dbReference type="ARBA" id="ARBA00022540"/>
    </source>
</evidence>
<evidence type="ECO:0000256" key="4">
    <source>
        <dbReference type="ARBA" id="ARBA00022884"/>
    </source>
</evidence>
<dbReference type="GO" id="GO:0071540">
    <property type="term" value="C:eukaryotic translation initiation factor 3 complex, eIF3e"/>
    <property type="evidence" value="ECO:0007669"/>
    <property type="project" value="TreeGrafter"/>
</dbReference>
<dbReference type="PANTHER" id="PTHR14005">
    <property type="entry name" value="EUKARYOTIC TRANSLATION INITIATION FACTOR 3, THETA SUBUNIT"/>
    <property type="match status" value="1"/>
</dbReference>
<comment type="subunit">
    <text evidence="7">Component of the eukaryotic translation initiation factor 3 (eIF-3) complex.</text>
</comment>
<accession>A0A060TIM1</accession>
<feature type="domain" description="PCI" evidence="9">
    <location>
        <begin position="324"/>
        <end position="506"/>
    </location>
</feature>
<keyword evidence="2 7" id="KW-0963">Cytoplasm</keyword>
<dbReference type="PROSITE" id="PS50250">
    <property type="entry name" value="PCI"/>
    <property type="match status" value="1"/>
</dbReference>
<evidence type="ECO:0000313" key="10">
    <source>
        <dbReference type="EMBL" id="CDP39006.1"/>
    </source>
</evidence>
<feature type="region of interest" description="Disordered" evidence="8">
    <location>
        <begin position="789"/>
        <end position="930"/>
    </location>
</feature>
<dbReference type="EMBL" id="HG937694">
    <property type="protein sequence ID" value="CDP39006.1"/>
    <property type="molecule type" value="Genomic_DNA"/>
</dbReference>
<reference evidence="10" key="1">
    <citation type="submission" date="2014-02" db="EMBL/GenBank/DDBJ databases">
        <authorList>
            <person name="Genoscope - CEA"/>
        </authorList>
    </citation>
    <scope>NUCLEOTIDE SEQUENCE</scope>
    <source>
        <strain evidence="10">LS3</strain>
    </source>
</reference>
<dbReference type="HAMAP" id="MF_03000">
    <property type="entry name" value="eIF3a"/>
    <property type="match status" value="1"/>
</dbReference>
<keyword evidence="4 7" id="KW-0694">RNA-binding</keyword>
<dbReference type="SMART" id="SM00088">
    <property type="entry name" value="PINT"/>
    <property type="match status" value="1"/>
</dbReference>
<feature type="compositionally biased region" description="Pro residues" evidence="8">
    <location>
        <begin position="850"/>
        <end position="862"/>
    </location>
</feature>
<feature type="compositionally biased region" description="Basic and acidic residues" evidence="8">
    <location>
        <begin position="789"/>
        <end position="830"/>
    </location>
</feature>
<dbReference type="FunFam" id="4.10.860.10:FF:000001">
    <property type="entry name" value="Eukaryotic translation initiation factor 3 subunit A"/>
    <property type="match status" value="1"/>
</dbReference>
<dbReference type="InterPro" id="IPR027512">
    <property type="entry name" value="EIF3A"/>
</dbReference>
<keyword evidence="6 7" id="KW-0175">Coiled coil</keyword>
<feature type="compositionally biased region" description="Basic and acidic residues" evidence="8">
    <location>
        <begin position="902"/>
        <end position="915"/>
    </location>
</feature>
<evidence type="ECO:0000256" key="1">
    <source>
        <dbReference type="ARBA" id="ARBA00004496"/>
    </source>
</evidence>
<dbReference type="GO" id="GO:0071541">
    <property type="term" value="C:eukaryotic translation initiation factor 3 complex, eIF3m"/>
    <property type="evidence" value="ECO:0007669"/>
    <property type="project" value="TreeGrafter"/>
</dbReference>
<reference evidence="10" key="2">
    <citation type="submission" date="2014-06" db="EMBL/GenBank/DDBJ databases">
        <title>The complete genome of Blastobotrys (Arxula) adeninivorans LS3 - a yeast of biotechnological interest.</title>
        <authorList>
            <person name="Kunze G."/>
            <person name="Gaillardin C."/>
            <person name="Czernicka M."/>
            <person name="Durrens P."/>
            <person name="Martin T."/>
            <person name="Boer E."/>
            <person name="Gabaldon T."/>
            <person name="Cruz J."/>
            <person name="Talla E."/>
            <person name="Marck C."/>
            <person name="Goffeau A."/>
            <person name="Barbe V."/>
            <person name="Baret P."/>
            <person name="Baronian K."/>
            <person name="Beier S."/>
            <person name="Bleykasten C."/>
            <person name="Bode R."/>
            <person name="Casaregola S."/>
            <person name="Despons L."/>
            <person name="Fairhead C."/>
            <person name="Giersberg M."/>
            <person name="Gierski P."/>
            <person name="Hahnel U."/>
            <person name="Hartmann A."/>
            <person name="Jankowska D."/>
            <person name="Jubin C."/>
            <person name="Jung P."/>
            <person name="Lafontaine I."/>
            <person name="Leh-Louis V."/>
            <person name="Lemaire M."/>
            <person name="Marcet-Houben M."/>
            <person name="Mascher M."/>
            <person name="Morel G."/>
            <person name="Richard G.-F."/>
            <person name="Riechen J."/>
            <person name="Sacerdot C."/>
            <person name="Sarkar A."/>
            <person name="Savel G."/>
            <person name="Schacherer J."/>
            <person name="Sherman D."/>
            <person name="Straub M.-L."/>
            <person name="Stein N."/>
            <person name="Thierry A."/>
            <person name="Trautwein-Schult A."/>
            <person name="Westhof E."/>
            <person name="Worch S."/>
            <person name="Dujon B."/>
            <person name="Souciet J.-L."/>
            <person name="Wincker P."/>
            <person name="Scholz U."/>
            <person name="Neuveglise N."/>
        </authorList>
    </citation>
    <scope>NUCLEOTIDE SEQUENCE</scope>
    <source>
        <strain evidence="10">LS3</strain>
    </source>
</reference>
<dbReference type="Gene3D" id="1.25.40.860">
    <property type="match status" value="2"/>
</dbReference>
<keyword evidence="5 7" id="KW-0648">Protein biosynthesis</keyword>
<dbReference type="GO" id="GO:0001732">
    <property type="term" value="P:formation of cytoplasmic translation initiation complex"/>
    <property type="evidence" value="ECO:0007669"/>
    <property type="project" value="UniProtKB-UniRule"/>
</dbReference>
<proteinExistence type="inferred from homology"/>
<feature type="coiled-coil region" evidence="7">
    <location>
        <begin position="571"/>
        <end position="647"/>
    </location>
</feature>
<gene>
    <name evidence="7" type="primary">TIF32</name>
    <name evidence="10" type="ORF">GNLVRS02_ARAD1D47586g</name>
</gene>
<comment type="similarity">
    <text evidence="7">Belongs to the eIF-3 subunit A family.</text>
</comment>
<keyword evidence="3 7" id="KW-0396">Initiation factor</keyword>
<dbReference type="PANTHER" id="PTHR14005:SF0">
    <property type="entry name" value="EUKARYOTIC TRANSLATION INITIATION FACTOR 3 SUBUNIT A"/>
    <property type="match status" value="1"/>
</dbReference>
<dbReference type="GO" id="GO:0002188">
    <property type="term" value="P:translation reinitiation"/>
    <property type="evidence" value="ECO:0007669"/>
    <property type="project" value="TreeGrafter"/>
</dbReference>
<dbReference type="Pfam" id="PF22591">
    <property type="entry name" value="eIF3a_PCI_TPR-like"/>
    <property type="match status" value="1"/>
</dbReference>
<evidence type="ECO:0000256" key="8">
    <source>
        <dbReference type="SAM" id="MobiDB-lite"/>
    </source>
</evidence>
<sequence>MAPFARPENVLKRADELIAVDQSPAALELLYETISSKRSRNVSQAFLEPIMLRFVELSVALRKGKVVKDGLHQYKKIVQMTTIGSLEVVVKKFLELSEAKVAEAQATAQQIVIDADEDLEAADSPEDLLMSTVSSEQNKDRTDREVVTPWLKFLWEAYRSTLDVLRNNSRLEVLYKQVVRQAFDFCLKFTRKTEFRRLCELLRGHLQTAAAQAKASATAAGSTQPNPIDLSDPDTLQRYLDTRFEQLTVAVKLELWQEAFRSVEDVHTLLTVSKRPAKVSTMANYYENVARIFIVSGNHLFHAAAWSRFYSLVLQARSVPESELTRIASLLLLSALSIPTFSQQSRSGLVDQDEQKHRNTRLTGLLNLAKTPSREMLIKSALAKNVLSHVRPEIRELYKVLEVEFHPLSIKSRLEPLINKIGSDETYKPYIKPLYQVILTRLFQQLSQVYKTVKLDFVIDLATFPAPFDASAIEIEKFIVAGCQKGEFAMRLDHVNSSITFVDHIYDASPSPAYGASLQATPAEIIRTQLSRLGKSLHTAVATVDPVYINEQARIKNAARERAATGLARENARILARQDLLETRKKEAEAEAAKREEEEAKARALRIQQEQLAEQQRLAEDHKRRELERIKRENDAIRENEKRKLAEEINSKGIIKIDVNNLEDLDTQKLRTLQVQQLAKETQDLNERLRIIGRRMDHLERAYRMEEVPIWEQDAEAQQARDKKVYEARNQAVLTNSKVVFEERLALKNRLERIVPDYVTLRKDIDAKHAELLAAQKAENEKKLAEAKARRVEEFRQRREREYREKKEREEAERRRAEEEARRAEEERNKPQAYRPGMLRGGRTASASASPPPSSAPAPAAAPEPRKASNPFGAARPVETKIVDTTSSAARKSNPFGAARPVDTKVDAKPEDKPAPKPGRYIPPSLRNRN</sequence>
<dbReference type="GO" id="GO:0033290">
    <property type="term" value="C:eukaryotic 48S preinitiation complex"/>
    <property type="evidence" value="ECO:0007669"/>
    <property type="project" value="UniProtKB-UniRule"/>
</dbReference>